<evidence type="ECO:0000313" key="2">
    <source>
        <dbReference type="Proteomes" id="UP000077852"/>
    </source>
</evidence>
<sequence>MNNVLVIVYSYTGTCRRLAQLLCSQQGWEMAEIHDLHPRSGALGNWRCLIDSFFRRMPAIRYDGPPPGDYKAVVLVSPIWGLRLAGPMRTFVDRKGARLPDVALISVMGGRGAPNAVAEVGKRLGRAPILSTAFTMHEVDDGSCAARLQAFGTAVQSAEDSRAVVRPATLSPQAV</sequence>
<dbReference type="AlphaFoldDB" id="A0AA91IBC6"/>
<dbReference type="SUPFAM" id="SSF52218">
    <property type="entry name" value="Flavoproteins"/>
    <property type="match status" value="1"/>
</dbReference>
<protein>
    <submittedName>
        <fullName evidence="1">Flavodoxin</fullName>
    </submittedName>
</protein>
<comment type="caution">
    <text evidence="1">The sequence shown here is derived from an EMBL/GenBank/DDBJ whole genome shotgun (WGS) entry which is preliminary data.</text>
</comment>
<dbReference type="Gene3D" id="3.40.50.360">
    <property type="match status" value="1"/>
</dbReference>
<dbReference type="Proteomes" id="UP000077852">
    <property type="component" value="Unassembled WGS sequence"/>
</dbReference>
<accession>A0AA91IBC6</accession>
<dbReference type="InterPro" id="IPR029039">
    <property type="entry name" value="Flavoprotein-like_sf"/>
</dbReference>
<reference evidence="1 2" key="1">
    <citation type="submission" date="2016-03" db="EMBL/GenBank/DDBJ databases">
        <title>Genome sequence of Variovorax paradoxus KB5.</title>
        <authorList>
            <person name="Jeong H."/>
            <person name="Hong C.E."/>
            <person name="Jo S.H."/>
            <person name="Park J.M."/>
        </authorList>
    </citation>
    <scope>NUCLEOTIDE SEQUENCE [LARGE SCALE GENOMIC DNA]</scope>
    <source>
        <strain evidence="1 2">KB5</strain>
    </source>
</reference>
<evidence type="ECO:0000313" key="1">
    <source>
        <dbReference type="EMBL" id="OAK64581.1"/>
    </source>
</evidence>
<name>A0AA91IBC6_VARPD</name>
<dbReference type="RefSeq" id="WP_081267708.1">
    <property type="nucleotide sequence ID" value="NZ_LVHG01000037.1"/>
</dbReference>
<proteinExistence type="predicted"/>
<dbReference type="EMBL" id="LVHG01000037">
    <property type="protein sequence ID" value="OAK64581.1"/>
    <property type="molecule type" value="Genomic_DNA"/>
</dbReference>
<organism evidence="1 2">
    <name type="scientific">Variovorax paradoxus</name>
    <dbReference type="NCBI Taxonomy" id="34073"/>
    <lineage>
        <taxon>Bacteria</taxon>
        <taxon>Pseudomonadati</taxon>
        <taxon>Pseudomonadota</taxon>
        <taxon>Betaproteobacteria</taxon>
        <taxon>Burkholderiales</taxon>
        <taxon>Comamonadaceae</taxon>
        <taxon>Variovorax</taxon>
    </lineage>
</organism>
<gene>
    <name evidence="1" type="ORF">A3K87_14460</name>
</gene>